<feature type="compositionally biased region" description="Polar residues" evidence="1">
    <location>
        <begin position="1"/>
        <end position="31"/>
    </location>
</feature>
<proteinExistence type="predicted"/>
<accession>A0AAV7GHV6</accession>
<organism evidence="2 3">
    <name type="scientific">Dendrobium chrysotoxum</name>
    <name type="common">Orchid</name>
    <dbReference type="NCBI Taxonomy" id="161865"/>
    <lineage>
        <taxon>Eukaryota</taxon>
        <taxon>Viridiplantae</taxon>
        <taxon>Streptophyta</taxon>
        <taxon>Embryophyta</taxon>
        <taxon>Tracheophyta</taxon>
        <taxon>Spermatophyta</taxon>
        <taxon>Magnoliopsida</taxon>
        <taxon>Liliopsida</taxon>
        <taxon>Asparagales</taxon>
        <taxon>Orchidaceae</taxon>
        <taxon>Epidendroideae</taxon>
        <taxon>Malaxideae</taxon>
        <taxon>Dendrobiinae</taxon>
        <taxon>Dendrobium</taxon>
    </lineage>
</organism>
<evidence type="ECO:0000313" key="3">
    <source>
        <dbReference type="Proteomes" id="UP000775213"/>
    </source>
</evidence>
<reference evidence="2 3" key="1">
    <citation type="journal article" date="2021" name="Hortic Res">
        <title>Chromosome-scale assembly of the Dendrobium chrysotoxum genome enhances the understanding of orchid evolution.</title>
        <authorList>
            <person name="Zhang Y."/>
            <person name="Zhang G.Q."/>
            <person name="Zhang D."/>
            <person name="Liu X.D."/>
            <person name="Xu X.Y."/>
            <person name="Sun W.H."/>
            <person name="Yu X."/>
            <person name="Zhu X."/>
            <person name="Wang Z.W."/>
            <person name="Zhao X."/>
            <person name="Zhong W.Y."/>
            <person name="Chen H."/>
            <person name="Yin W.L."/>
            <person name="Huang T."/>
            <person name="Niu S.C."/>
            <person name="Liu Z.J."/>
        </authorList>
    </citation>
    <scope>NUCLEOTIDE SEQUENCE [LARGE SCALE GENOMIC DNA]</scope>
    <source>
        <strain evidence="2">Lindl</strain>
    </source>
</reference>
<feature type="region of interest" description="Disordered" evidence="1">
    <location>
        <begin position="1"/>
        <end position="73"/>
    </location>
</feature>
<sequence length="73" mass="7902">MNTKLGGNKEQNSDLGISSNPEQRSRGTIGNDQLLANKDNNPAESQPEQSDNANNSEETTGDEQQPESEKNLS</sequence>
<dbReference type="AlphaFoldDB" id="A0AAV7GHV6"/>
<dbReference type="EMBL" id="JAGFBR010000009">
    <property type="protein sequence ID" value="KAH0461370.1"/>
    <property type="molecule type" value="Genomic_DNA"/>
</dbReference>
<feature type="compositionally biased region" description="Polar residues" evidence="1">
    <location>
        <begin position="38"/>
        <end position="58"/>
    </location>
</feature>
<evidence type="ECO:0000313" key="2">
    <source>
        <dbReference type="EMBL" id="KAH0461370.1"/>
    </source>
</evidence>
<dbReference type="Proteomes" id="UP000775213">
    <property type="component" value="Unassembled WGS sequence"/>
</dbReference>
<evidence type="ECO:0000256" key="1">
    <source>
        <dbReference type="SAM" id="MobiDB-lite"/>
    </source>
</evidence>
<keyword evidence="3" id="KW-1185">Reference proteome</keyword>
<name>A0AAV7GHV6_DENCH</name>
<protein>
    <submittedName>
        <fullName evidence="2">Uncharacterized protein</fullName>
    </submittedName>
</protein>
<comment type="caution">
    <text evidence="2">The sequence shown here is derived from an EMBL/GenBank/DDBJ whole genome shotgun (WGS) entry which is preliminary data.</text>
</comment>
<gene>
    <name evidence="2" type="ORF">IEQ34_008945</name>
</gene>